<dbReference type="Proteomes" id="UP000680279">
    <property type="component" value="Unassembled WGS sequence"/>
</dbReference>
<evidence type="ECO:0000259" key="6">
    <source>
        <dbReference type="Pfam" id="PF04542"/>
    </source>
</evidence>
<dbReference type="InterPro" id="IPR039425">
    <property type="entry name" value="RNA_pol_sigma-70-like"/>
</dbReference>
<dbReference type="GO" id="GO:0000428">
    <property type="term" value="C:DNA-directed RNA polymerase complex"/>
    <property type="evidence" value="ECO:0007669"/>
    <property type="project" value="UniProtKB-KW"/>
</dbReference>
<keyword evidence="9" id="KW-1185">Reference proteome</keyword>
<dbReference type="SUPFAM" id="SSF88659">
    <property type="entry name" value="Sigma3 and sigma4 domains of RNA polymerase sigma factors"/>
    <property type="match status" value="1"/>
</dbReference>
<accession>A0ABQ4K4M7</accession>
<evidence type="ECO:0000256" key="3">
    <source>
        <dbReference type="ARBA" id="ARBA00023082"/>
    </source>
</evidence>
<feature type="domain" description="RNA polymerase sigma factor 70 region 4 type 2" evidence="7">
    <location>
        <begin position="122"/>
        <end position="174"/>
    </location>
</feature>
<dbReference type="RefSeq" id="WP_212962824.1">
    <property type="nucleotide sequence ID" value="NZ_BOQT01000005.1"/>
</dbReference>
<feature type="domain" description="RNA polymerase sigma-70 region 2" evidence="6">
    <location>
        <begin position="24"/>
        <end position="94"/>
    </location>
</feature>
<protein>
    <submittedName>
        <fullName evidence="8">DNA-directed RNA polymerase sigma-70 factor</fullName>
    </submittedName>
</protein>
<dbReference type="Gene3D" id="1.10.10.10">
    <property type="entry name" value="Winged helix-like DNA-binding domain superfamily/Winged helix DNA-binding domain"/>
    <property type="match status" value="1"/>
</dbReference>
<evidence type="ECO:0000313" key="9">
    <source>
        <dbReference type="Proteomes" id="UP000680279"/>
    </source>
</evidence>
<dbReference type="EMBL" id="BOQT01000005">
    <property type="protein sequence ID" value="GIN20591.1"/>
    <property type="molecule type" value="Genomic_DNA"/>
</dbReference>
<evidence type="ECO:0000256" key="1">
    <source>
        <dbReference type="ARBA" id="ARBA00010641"/>
    </source>
</evidence>
<dbReference type="InterPro" id="IPR036388">
    <property type="entry name" value="WH-like_DNA-bd_sf"/>
</dbReference>
<dbReference type="Gene3D" id="1.10.1740.10">
    <property type="match status" value="1"/>
</dbReference>
<evidence type="ECO:0000256" key="5">
    <source>
        <dbReference type="ARBA" id="ARBA00023163"/>
    </source>
</evidence>
<gene>
    <name evidence="8" type="ORF">J1TS3_17250</name>
</gene>
<dbReference type="Pfam" id="PF04542">
    <property type="entry name" value="Sigma70_r2"/>
    <property type="match status" value="1"/>
</dbReference>
<dbReference type="SUPFAM" id="SSF88946">
    <property type="entry name" value="Sigma2 domain of RNA polymerase sigma factors"/>
    <property type="match status" value="1"/>
</dbReference>
<keyword evidence="5" id="KW-0804">Transcription</keyword>
<comment type="similarity">
    <text evidence="1">Belongs to the sigma-70 factor family. ECF subfamily.</text>
</comment>
<dbReference type="InterPro" id="IPR014284">
    <property type="entry name" value="RNA_pol_sigma-70_dom"/>
</dbReference>
<proteinExistence type="inferred from homology"/>
<sequence length="188" mass="21732">MKSNENNFIRRLQRQKEDALEFIVDKYLPLIKGITYNVLSPLGNDGIMEECINDVILSIWSHSGKFHGDATDFQKWVCAISKYKSIDYYRKARKKEEFASNHLDLNTEKSVEDELIEAENKKEIIELIDQLEPVDRDIFVMKFFLGFKTDEISKRLGLSRAAVDNRIYRGKKKLHTKAANLNLGGSTV</sequence>
<keyword evidence="3" id="KW-0731">Sigma factor</keyword>
<keyword evidence="4" id="KW-0238">DNA-binding</keyword>
<reference evidence="8 9" key="1">
    <citation type="submission" date="2021-03" db="EMBL/GenBank/DDBJ databases">
        <title>Antimicrobial resistance genes in bacteria isolated from Japanese honey, and their potential for conferring macrolide and lincosamide resistance in the American foulbrood pathogen Paenibacillus larvae.</title>
        <authorList>
            <person name="Okamoto M."/>
            <person name="Kumagai M."/>
            <person name="Kanamori H."/>
            <person name="Takamatsu D."/>
        </authorList>
    </citation>
    <scope>NUCLEOTIDE SEQUENCE [LARGE SCALE GENOMIC DNA]</scope>
    <source>
        <strain evidence="8 9">J1TS3</strain>
    </source>
</reference>
<comment type="caution">
    <text evidence="8">The sequence shown here is derived from an EMBL/GenBank/DDBJ whole genome shotgun (WGS) entry which is preliminary data.</text>
</comment>
<dbReference type="CDD" id="cd06171">
    <property type="entry name" value="Sigma70_r4"/>
    <property type="match status" value="1"/>
</dbReference>
<dbReference type="InterPro" id="IPR013325">
    <property type="entry name" value="RNA_pol_sigma_r2"/>
</dbReference>
<dbReference type="Pfam" id="PF08281">
    <property type="entry name" value="Sigma70_r4_2"/>
    <property type="match status" value="1"/>
</dbReference>
<evidence type="ECO:0000313" key="8">
    <source>
        <dbReference type="EMBL" id="GIN20591.1"/>
    </source>
</evidence>
<dbReference type="PANTHER" id="PTHR43133">
    <property type="entry name" value="RNA POLYMERASE ECF-TYPE SIGMA FACTO"/>
    <property type="match status" value="1"/>
</dbReference>
<dbReference type="PANTHER" id="PTHR43133:SF8">
    <property type="entry name" value="RNA POLYMERASE SIGMA FACTOR HI_1459-RELATED"/>
    <property type="match status" value="1"/>
</dbReference>
<evidence type="ECO:0000256" key="4">
    <source>
        <dbReference type="ARBA" id="ARBA00023125"/>
    </source>
</evidence>
<evidence type="ECO:0000256" key="2">
    <source>
        <dbReference type="ARBA" id="ARBA00023015"/>
    </source>
</evidence>
<dbReference type="InterPro" id="IPR007627">
    <property type="entry name" value="RNA_pol_sigma70_r2"/>
</dbReference>
<keyword evidence="2" id="KW-0805">Transcription regulation</keyword>
<name>A0ABQ4K4M7_9BACI</name>
<keyword evidence="8" id="KW-0240">DNA-directed RNA polymerase</keyword>
<organism evidence="8 9">
    <name type="scientific">Siminovitchia fordii</name>
    <dbReference type="NCBI Taxonomy" id="254759"/>
    <lineage>
        <taxon>Bacteria</taxon>
        <taxon>Bacillati</taxon>
        <taxon>Bacillota</taxon>
        <taxon>Bacilli</taxon>
        <taxon>Bacillales</taxon>
        <taxon>Bacillaceae</taxon>
        <taxon>Siminovitchia</taxon>
    </lineage>
</organism>
<dbReference type="InterPro" id="IPR013324">
    <property type="entry name" value="RNA_pol_sigma_r3/r4-like"/>
</dbReference>
<dbReference type="NCBIfam" id="TIGR02937">
    <property type="entry name" value="sigma70-ECF"/>
    <property type="match status" value="1"/>
</dbReference>
<evidence type="ECO:0000259" key="7">
    <source>
        <dbReference type="Pfam" id="PF08281"/>
    </source>
</evidence>
<dbReference type="InterPro" id="IPR013249">
    <property type="entry name" value="RNA_pol_sigma70_r4_t2"/>
</dbReference>